<dbReference type="Pfam" id="PF02518">
    <property type="entry name" value="HATPase_c"/>
    <property type="match status" value="1"/>
</dbReference>
<dbReference type="CDD" id="cd00075">
    <property type="entry name" value="HATPase"/>
    <property type="match status" value="1"/>
</dbReference>
<proteinExistence type="predicted"/>
<dbReference type="InterPro" id="IPR036890">
    <property type="entry name" value="HATPase_C_sf"/>
</dbReference>
<comment type="subcellular location">
    <subcellularLocation>
        <location evidence="2">Membrane</location>
        <topology evidence="2">Multi-pass membrane protein</topology>
    </subcellularLocation>
</comment>
<dbReference type="InterPro" id="IPR004358">
    <property type="entry name" value="Sig_transdc_His_kin-like_C"/>
</dbReference>
<name>A0ABU9YN69_9PROT</name>
<evidence type="ECO:0000256" key="5">
    <source>
        <dbReference type="ARBA" id="ARBA00022679"/>
    </source>
</evidence>
<keyword evidence="14" id="KW-0547">Nucleotide-binding</keyword>
<dbReference type="CDD" id="cd00082">
    <property type="entry name" value="HisKA"/>
    <property type="match status" value="1"/>
</dbReference>
<evidence type="ECO:0000313" key="15">
    <source>
        <dbReference type="Proteomes" id="UP001413721"/>
    </source>
</evidence>
<evidence type="ECO:0000256" key="6">
    <source>
        <dbReference type="ARBA" id="ARBA00022692"/>
    </source>
</evidence>
<organism evidence="14 15">
    <name type="scientific">Tistrella arctica</name>
    <dbReference type="NCBI Taxonomy" id="3133430"/>
    <lineage>
        <taxon>Bacteria</taxon>
        <taxon>Pseudomonadati</taxon>
        <taxon>Pseudomonadota</taxon>
        <taxon>Alphaproteobacteria</taxon>
        <taxon>Geminicoccales</taxon>
        <taxon>Geminicoccaceae</taxon>
        <taxon>Tistrella</taxon>
    </lineage>
</organism>
<dbReference type="PROSITE" id="PS50109">
    <property type="entry name" value="HIS_KIN"/>
    <property type="match status" value="1"/>
</dbReference>
<keyword evidence="7" id="KW-0418">Kinase</keyword>
<feature type="domain" description="HAMP" evidence="13">
    <location>
        <begin position="208"/>
        <end position="265"/>
    </location>
</feature>
<dbReference type="SMART" id="SM00388">
    <property type="entry name" value="HisKA"/>
    <property type="match status" value="1"/>
</dbReference>
<dbReference type="SUPFAM" id="SSF47384">
    <property type="entry name" value="Homodimeric domain of signal transducing histidine kinase"/>
    <property type="match status" value="1"/>
</dbReference>
<dbReference type="Proteomes" id="UP001413721">
    <property type="component" value="Unassembled WGS sequence"/>
</dbReference>
<comment type="catalytic activity">
    <reaction evidence="1">
        <text>ATP + protein L-histidine = ADP + protein N-phospho-L-histidine.</text>
        <dbReference type="EC" id="2.7.13.3"/>
    </reaction>
</comment>
<evidence type="ECO:0000256" key="4">
    <source>
        <dbReference type="ARBA" id="ARBA00022553"/>
    </source>
</evidence>
<evidence type="ECO:0000256" key="10">
    <source>
        <dbReference type="ARBA" id="ARBA00023136"/>
    </source>
</evidence>
<dbReference type="Gene3D" id="3.30.565.10">
    <property type="entry name" value="Histidine kinase-like ATPase, C-terminal domain"/>
    <property type="match status" value="1"/>
</dbReference>
<keyword evidence="5" id="KW-0808">Transferase</keyword>
<comment type="caution">
    <text evidence="14">The sequence shown here is derived from an EMBL/GenBank/DDBJ whole genome shotgun (WGS) entry which is preliminary data.</text>
</comment>
<evidence type="ECO:0000256" key="7">
    <source>
        <dbReference type="ARBA" id="ARBA00022777"/>
    </source>
</evidence>
<dbReference type="EC" id="2.7.13.3" evidence="3"/>
<keyword evidence="9" id="KW-0902">Two-component regulatory system</keyword>
<keyword evidence="14" id="KW-0067">ATP-binding</keyword>
<dbReference type="SUPFAM" id="SSF55874">
    <property type="entry name" value="ATPase domain of HSP90 chaperone/DNA topoisomerase II/histidine kinase"/>
    <property type="match status" value="1"/>
</dbReference>
<evidence type="ECO:0000256" key="2">
    <source>
        <dbReference type="ARBA" id="ARBA00004141"/>
    </source>
</evidence>
<evidence type="ECO:0000256" key="11">
    <source>
        <dbReference type="SAM" id="Phobius"/>
    </source>
</evidence>
<accession>A0ABU9YN69</accession>
<feature type="domain" description="Histidine kinase" evidence="12">
    <location>
        <begin position="273"/>
        <end position="480"/>
    </location>
</feature>
<protein>
    <recommendedName>
        <fullName evidence="3">histidine kinase</fullName>
        <ecNumber evidence="3">2.7.13.3</ecNumber>
    </recommendedName>
</protein>
<dbReference type="RefSeq" id="WP_345935947.1">
    <property type="nucleotide sequence ID" value="NZ_JBBKTV010000017.1"/>
</dbReference>
<dbReference type="PRINTS" id="PR00344">
    <property type="entry name" value="BCTRLSENSOR"/>
</dbReference>
<evidence type="ECO:0000313" key="14">
    <source>
        <dbReference type="EMBL" id="MEN2990111.1"/>
    </source>
</evidence>
<evidence type="ECO:0000256" key="3">
    <source>
        <dbReference type="ARBA" id="ARBA00012438"/>
    </source>
</evidence>
<keyword evidence="8 11" id="KW-1133">Transmembrane helix</keyword>
<dbReference type="PANTHER" id="PTHR45436:SF15">
    <property type="entry name" value="SENSOR HISTIDINE KINASE CUSS"/>
    <property type="match status" value="1"/>
</dbReference>
<dbReference type="InterPro" id="IPR005467">
    <property type="entry name" value="His_kinase_dom"/>
</dbReference>
<evidence type="ECO:0000256" key="9">
    <source>
        <dbReference type="ARBA" id="ARBA00023012"/>
    </source>
</evidence>
<keyword evidence="6 11" id="KW-0812">Transmembrane</keyword>
<feature type="transmembrane region" description="Helical" evidence="11">
    <location>
        <begin position="188"/>
        <end position="207"/>
    </location>
</feature>
<dbReference type="InterPro" id="IPR003661">
    <property type="entry name" value="HisK_dim/P_dom"/>
</dbReference>
<evidence type="ECO:0000256" key="1">
    <source>
        <dbReference type="ARBA" id="ARBA00000085"/>
    </source>
</evidence>
<dbReference type="GO" id="GO:0005524">
    <property type="term" value="F:ATP binding"/>
    <property type="evidence" value="ECO:0007669"/>
    <property type="project" value="UniProtKB-KW"/>
</dbReference>
<dbReference type="InterPro" id="IPR003660">
    <property type="entry name" value="HAMP_dom"/>
</dbReference>
<reference evidence="14 15" key="1">
    <citation type="submission" date="2024-03" db="EMBL/GenBank/DDBJ databases">
        <title>High-quality draft genome sequencing of Tistrella sp. BH-R2-4.</title>
        <authorList>
            <person name="Dong C."/>
        </authorList>
    </citation>
    <scope>NUCLEOTIDE SEQUENCE [LARGE SCALE GENOMIC DNA]</scope>
    <source>
        <strain evidence="14 15">BH-R2-4</strain>
    </source>
</reference>
<dbReference type="InterPro" id="IPR036097">
    <property type="entry name" value="HisK_dim/P_sf"/>
</dbReference>
<dbReference type="EMBL" id="JBBKTW010000006">
    <property type="protein sequence ID" value="MEN2990111.1"/>
    <property type="molecule type" value="Genomic_DNA"/>
</dbReference>
<evidence type="ECO:0000259" key="12">
    <source>
        <dbReference type="PROSITE" id="PS50109"/>
    </source>
</evidence>
<dbReference type="Pfam" id="PF00512">
    <property type="entry name" value="HisKA"/>
    <property type="match status" value="1"/>
</dbReference>
<dbReference type="PANTHER" id="PTHR45436">
    <property type="entry name" value="SENSOR HISTIDINE KINASE YKOH"/>
    <property type="match status" value="1"/>
</dbReference>
<feature type="transmembrane region" description="Helical" evidence="11">
    <location>
        <begin position="16"/>
        <end position="37"/>
    </location>
</feature>
<keyword evidence="4" id="KW-0597">Phosphoprotein</keyword>
<dbReference type="InterPro" id="IPR003594">
    <property type="entry name" value="HATPase_dom"/>
</dbReference>
<evidence type="ECO:0000259" key="13">
    <source>
        <dbReference type="PROSITE" id="PS50885"/>
    </source>
</evidence>
<dbReference type="Gene3D" id="1.10.287.130">
    <property type="match status" value="1"/>
</dbReference>
<sequence length="493" mass="51524">MADRATPGGWSLARRVALRAVLAAVLVLGAILTVLVLELQDVRDDLDDQSLQAQARQIMRFLDMTGVVTGRPVFAPPPAVAALYGDPAGNQAFALVDGTGRLVLGSAGIDGPLADLGDMPAATAPGDPPGLPDLGIPFRTITDGGRSLTGASFAVMLGDRAMMLQVGQGPDHPDVLADSLIEEFLETAAWWVVGAFTVLIAVTLWTIRDGLAPLRRLSARAARIGPATSGVRLADGLKPADLPREVAPLVEAIDRALDRLDGALDHQRSFIADAAHELRTPIAALRARVEATLPADQARLLAPDFDRLARLAGQLLRLAEVDTLAIGADERADLAAIGRDVLADLAPLAVQRGRSLALDGAARPVTVRGRAEPLARLLRNLVENGLAHCPAGGTVTVRVQAPAHGAGAELLVEDDGPGIPQDRRDRIFERFWRADRRRGDGAGLGLAIVQRIADAHGAGVSVGDGPAGGACFRLRFPPVDRPVSTGRADGGPA</sequence>
<dbReference type="PROSITE" id="PS50885">
    <property type="entry name" value="HAMP"/>
    <property type="match status" value="1"/>
</dbReference>
<keyword evidence="10 11" id="KW-0472">Membrane</keyword>
<dbReference type="InterPro" id="IPR050428">
    <property type="entry name" value="TCS_sensor_his_kinase"/>
</dbReference>
<keyword evidence="15" id="KW-1185">Reference proteome</keyword>
<dbReference type="SMART" id="SM00387">
    <property type="entry name" value="HATPase_c"/>
    <property type="match status" value="1"/>
</dbReference>
<evidence type="ECO:0000256" key="8">
    <source>
        <dbReference type="ARBA" id="ARBA00022989"/>
    </source>
</evidence>
<gene>
    <name evidence="14" type="ORF">WG926_17465</name>
</gene>